<evidence type="ECO:0000256" key="5">
    <source>
        <dbReference type="ARBA" id="ARBA00022786"/>
    </source>
</evidence>
<keyword evidence="10" id="KW-1185">Reference proteome</keyword>
<sequence>MGNRGQKRAEMVDELPADKRACSSLEYRPSSSNSLIQTQINSETRNAEIHDADMDTSSSGSASSHSDEEEPERDSAYGSCDSEGPRHSSLREYQRQRSSGDHSRLRGCLSNLSEGTEPSGQLAALTELCEVLSFCTEDSLSSTMADSLSPVLVMLSRHESNPDIMLLAIRALTYLCDVFPRASIFLVRHDAIPAICQRLMAIEYLDVAEQCLQALEKISRDQPLPCLQSGAIMAVLSFIDFFSTSVQRVALSTVVNICKKLPSENFSPFMEAVPILCNLLQYEDRQLVENVAICLIKIAERVSQSSEMLDELCKHGLINQATHLVQLNSRTTLSQPIYNGLIGLLVKLSSGSIVAFRTLYELNISSILKDILATYDLSHGMSSPHVVDGQGNQVHEVLKLLNELLPTVARDQDFEQLVLDKETFLANHSDLLRKFGLDIIPSLIQVVNSGANLYVCYGCLLVINKLVYLSKSDMLLELLNNANLPSFLAGVLTRKDHHVLMLALQIAETILQKLPDVFVNSFIKEGVFFAIDALLMPEKCSQLMFPVCNGIQLPFDSSQKSSSKVVMRCLCYAFDTGQSLSATESGTCKLEKDSVQNLAKHIRTSYFASELCDSEKGLTDILQKLRALSDELSDLMNMPHNIDSCTKDEEKFYCVLRQIMEKLVGREPVSTFEFIESGIVKILVNYLSNGKYLREKLEPEGTLDDCDIVEKRFEVFARLLLSSSDLSEESPLSVLIQKLQCALSSLENFPVILSHASKQRSSFAIIPTGRCTSYPCLRVHFVRGEGETCLCNYSEDVVTVDPLSSVDAIEGFLSPKVRIKGTEQIESAAQAMEDLEDVEPAENVQFKSASTANSSQGESSGLMEPDSIATDLPVMQEDEANLSQSPPEPDVNLIQRNPDETTSSNNTLNVSAEDIVQSPSCADVTTKSHCPASCSVGDALPKLVFYLEGQQLDRTLTLYQAILQQKVKADHEINSTAKLWTQVHTLTYGIDVDPKDDDPHNHPSLAHNSSMLDKVGAYMQHPAFFSSLFNCELTSDLDKSSPTKDILFLLKSLEGLNRFTFHLMSHERIHAFAQGLIDNLGNLKVAVCPVSHNEFVSSKLTEKLEQQMRDSLAVSIGGMPAWCNQLMDSCSFLFSFEARCKYFRLSAFGRQQVQPQPSSHNNSGVSRDRLPSAGSLSRKKFLVLRDQVLESAAQMMDSYAQVKVPIEVIYNEEVGTGLGPTLEFYTLVSHEFQKSGLGMWRQDHVSFITSESLQAEYSSIVKSPFGLFPRPWSSTVDASDGVQFSEVIKKFFLMGQIVAKALQDGRVLDLPFSKAFYKLILQQELNLYDIQSFDPELGRTLLEFQALVNRKNNMGSAFGENSSSTIDACFWNTRIEDLYLDFTLPGYPDYVLSFDEDHKIVNMGNLDAYVSRVVDGTIHTGISRQVEAFKSGFNQVFPIKHLMIFTEEELERLLCGERDFWAFNELLDHIKFDHGYTASSPPVVNLLEIIKEFGYEQRRSFLQFVTGAPRLPTGGLASLNPKLTIVRKHCSNCADVDLPSVMTCANYLKLPPYSSKDKMKEKLLYAITEGQGSFHLS</sequence>
<evidence type="ECO:0000256" key="6">
    <source>
        <dbReference type="PROSITE-ProRule" id="PRU00104"/>
    </source>
</evidence>
<protein>
    <recommendedName>
        <fullName evidence="3">HECT-type E3 ubiquitin transferase</fullName>
        <ecNumber evidence="3">2.3.2.26</ecNumber>
    </recommendedName>
</protein>
<dbReference type="EMBL" id="CAWUPB010001160">
    <property type="protein sequence ID" value="CAK7342942.1"/>
    <property type="molecule type" value="Genomic_DNA"/>
</dbReference>
<evidence type="ECO:0000256" key="4">
    <source>
        <dbReference type="ARBA" id="ARBA00022679"/>
    </source>
</evidence>
<dbReference type="PANTHER" id="PTHR45670">
    <property type="entry name" value="E3 UBIQUITIN-PROTEIN LIGASE TRIP12"/>
    <property type="match status" value="1"/>
</dbReference>
<dbReference type="SMART" id="SM00119">
    <property type="entry name" value="HECTc"/>
    <property type="match status" value="1"/>
</dbReference>
<dbReference type="Pfam" id="PF25579">
    <property type="entry name" value="TPR_TRIP12_N"/>
    <property type="match status" value="1"/>
</dbReference>
<comment type="catalytic activity">
    <reaction evidence="1">
        <text>S-ubiquitinyl-[E2 ubiquitin-conjugating enzyme]-L-cysteine + [acceptor protein]-L-lysine = [E2 ubiquitin-conjugating enzyme]-L-cysteine + N(6)-ubiquitinyl-[acceptor protein]-L-lysine.</text>
        <dbReference type="EC" id="2.3.2.26"/>
    </reaction>
</comment>
<dbReference type="Gene3D" id="3.30.2410.10">
    <property type="entry name" value="Hect, E3 ligase catalytic domain"/>
    <property type="match status" value="1"/>
</dbReference>
<proteinExistence type="inferred from homology"/>
<dbReference type="InterPro" id="IPR057948">
    <property type="entry name" value="TPR_TRIP12_N"/>
</dbReference>
<gene>
    <name evidence="9" type="ORF">DCAF_LOCUS17053</name>
</gene>
<dbReference type="InterPro" id="IPR045322">
    <property type="entry name" value="HECTD1/TRIP12-like"/>
</dbReference>
<comment type="caution">
    <text evidence="9">The sequence shown here is derived from an EMBL/GenBank/DDBJ whole genome shotgun (WGS) entry which is preliminary data.</text>
</comment>
<dbReference type="Pfam" id="PF00632">
    <property type="entry name" value="HECT"/>
    <property type="match status" value="1"/>
</dbReference>
<dbReference type="InterPro" id="IPR016024">
    <property type="entry name" value="ARM-type_fold"/>
</dbReference>
<evidence type="ECO:0000313" key="9">
    <source>
        <dbReference type="EMBL" id="CAK7342942.1"/>
    </source>
</evidence>
<dbReference type="InterPro" id="IPR000569">
    <property type="entry name" value="HECT_dom"/>
</dbReference>
<keyword evidence="5 6" id="KW-0833">Ubl conjugation pathway</keyword>
<reference evidence="9 10" key="1">
    <citation type="submission" date="2024-01" db="EMBL/GenBank/DDBJ databases">
        <authorList>
            <person name="Waweru B."/>
        </authorList>
    </citation>
    <scope>NUCLEOTIDE SEQUENCE [LARGE SCALE GENOMIC DNA]</scope>
</reference>
<evidence type="ECO:0000256" key="1">
    <source>
        <dbReference type="ARBA" id="ARBA00000885"/>
    </source>
</evidence>
<feature type="compositionally biased region" description="Polar residues" evidence="7">
    <location>
        <begin position="846"/>
        <end position="859"/>
    </location>
</feature>
<evidence type="ECO:0000259" key="8">
    <source>
        <dbReference type="PROSITE" id="PS50237"/>
    </source>
</evidence>
<comment type="similarity">
    <text evidence="2">Belongs to the UPL family. K-HECT subfamily.</text>
</comment>
<feature type="region of interest" description="Disordered" evidence="7">
    <location>
        <begin position="879"/>
        <end position="906"/>
    </location>
</feature>
<feature type="active site" description="Glycyl thioester intermediate" evidence="6">
    <location>
        <position position="1544"/>
    </location>
</feature>
<dbReference type="PROSITE" id="PS50237">
    <property type="entry name" value="HECT"/>
    <property type="match status" value="1"/>
</dbReference>
<feature type="domain" description="HECT" evidence="8">
    <location>
        <begin position="1185"/>
        <end position="1577"/>
    </location>
</feature>
<dbReference type="InterPro" id="IPR011989">
    <property type="entry name" value="ARM-like"/>
</dbReference>
<dbReference type="Gene3D" id="3.90.1750.10">
    <property type="entry name" value="Hect, E3 ligase catalytic domains"/>
    <property type="match status" value="1"/>
</dbReference>
<dbReference type="Gene3D" id="1.25.10.10">
    <property type="entry name" value="Leucine-rich Repeat Variant"/>
    <property type="match status" value="1"/>
</dbReference>
<evidence type="ECO:0000256" key="3">
    <source>
        <dbReference type="ARBA" id="ARBA00012485"/>
    </source>
</evidence>
<accession>A0AAV1RZ20</accession>
<feature type="region of interest" description="Disordered" evidence="7">
    <location>
        <begin position="1153"/>
        <end position="1172"/>
    </location>
</feature>
<dbReference type="CDD" id="cd00078">
    <property type="entry name" value="HECTc"/>
    <property type="match status" value="1"/>
</dbReference>
<dbReference type="GO" id="GO:0000209">
    <property type="term" value="P:protein polyubiquitination"/>
    <property type="evidence" value="ECO:0007669"/>
    <property type="project" value="TreeGrafter"/>
</dbReference>
<dbReference type="GO" id="GO:0061630">
    <property type="term" value="F:ubiquitin protein ligase activity"/>
    <property type="evidence" value="ECO:0007669"/>
    <property type="project" value="UniProtKB-EC"/>
</dbReference>
<dbReference type="EC" id="2.3.2.26" evidence="3"/>
<dbReference type="GO" id="GO:0043161">
    <property type="term" value="P:proteasome-mediated ubiquitin-dependent protein catabolic process"/>
    <property type="evidence" value="ECO:0007669"/>
    <property type="project" value="TreeGrafter"/>
</dbReference>
<feature type="compositionally biased region" description="Polar residues" evidence="7">
    <location>
        <begin position="29"/>
        <end position="44"/>
    </location>
</feature>
<feature type="region of interest" description="Disordered" evidence="7">
    <location>
        <begin position="846"/>
        <end position="866"/>
    </location>
</feature>
<feature type="region of interest" description="Disordered" evidence="7">
    <location>
        <begin position="1"/>
        <end position="117"/>
    </location>
</feature>
<name>A0AAV1RZ20_9ROSI</name>
<dbReference type="Proteomes" id="UP001314170">
    <property type="component" value="Unassembled WGS sequence"/>
</dbReference>
<evidence type="ECO:0000256" key="7">
    <source>
        <dbReference type="SAM" id="MobiDB-lite"/>
    </source>
</evidence>
<dbReference type="SUPFAM" id="SSF48371">
    <property type="entry name" value="ARM repeat"/>
    <property type="match status" value="2"/>
</dbReference>
<feature type="compositionally biased region" description="Basic and acidic residues" evidence="7">
    <location>
        <begin position="83"/>
        <end position="104"/>
    </location>
</feature>
<keyword evidence="4" id="KW-0808">Transferase</keyword>
<dbReference type="PANTHER" id="PTHR45670:SF10">
    <property type="entry name" value="E3 UBIQUITIN-PROTEIN LIGASE UPL4"/>
    <property type="match status" value="1"/>
</dbReference>
<feature type="compositionally biased region" description="Basic and acidic residues" evidence="7">
    <location>
        <begin position="7"/>
        <end position="21"/>
    </location>
</feature>
<feature type="compositionally biased region" description="Polar residues" evidence="7">
    <location>
        <begin position="1153"/>
        <end position="1165"/>
    </location>
</feature>
<dbReference type="FunFam" id="3.30.2410.10:FF:000007">
    <property type="entry name" value="Putative E3 ubiquitin-protein ligase HECTD1"/>
    <property type="match status" value="1"/>
</dbReference>
<dbReference type="SUPFAM" id="SSF56204">
    <property type="entry name" value="Hect, E3 ligase catalytic domain"/>
    <property type="match status" value="1"/>
</dbReference>
<evidence type="ECO:0000313" key="10">
    <source>
        <dbReference type="Proteomes" id="UP001314170"/>
    </source>
</evidence>
<dbReference type="InterPro" id="IPR035983">
    <property type="entry name" value="Hect_E3_ubiquitin_ligase"/>
</dbReference>
<evidence type="ECO:0000256" key="2">
    <source>
        <dbReference type="ARBA" id="ARBA00006331"/>
    </source>
</evidence>
<organism evidence="9 10">
    <name type="scientific">Dovyalis caffra</name>
    <dbReference type="NCBI Taxonomy" id="77055"/>
    <lineage>
        <taxon>Eukaryota</taxon>
        <taxon>Viridiplantae</taxon>
        <taxon>Streptophyta</taxon>
        <taxon>Embryophyta</taxon>
        <taxon>Tracheophyta</taxon>
        <taxon>Spermatophyta</taxon>
        <taxon>Magnoliopsida</taxon>
        <taxon>eudicotyledons</taxon>
        <taxon>Gunneridae</taxon>
        <taxon>Pentapetalae</taxon>
        <taxon>rosids</taxon>
        <taxon>fabids</taxon>
        <taxon>Malpighiales</taxon>
        <taxon>Salicaceae</taxon>
        <taxon>Flacourtieae</taxon>
        <taxon>Dovyalis</taxon>
    </lineage>
</organism>